<dbReference type="GO" id="GO:0070819">
    <property type="term" value="F:menaquinone-dependent protoporphyrinogen oxidase activity"/>
    <property type="evidence" value="ECO:0007669"/>
    <property type="project" value="TreeGrafter"/>
</dbReference>
<dbReference type="InterPro" id="IPR008254">
    <property type="entry name" value="Flavodoxin/NO_synth"/>
</dbReference>
<feature type="domain" description="Flavodoxin-like" evidence="1">
    <location>
        <begin position="4"/>
        <end position="150"/>
    </location>
</feature>
<protein>
    <submittedName>
        <fullName evidence="2">Flavodoxin</fullName>
    </submittedName>
</protein>
<dbReference type="Proteomes" id="UP000233766">
    <property type="component" value="Unassembled WGS sequence"/>
</dbReference>
<sequence length="157" mass="17030">MKVILVCKSVSHGNTQRVAEAIGQVLGGRVVAPTDIDPAELADYDLVGFGSGIYNMAFHPELRRFIAALPTGHQGTAFVFRTSGFPQPPFRRYVTSLTRDLETKGFDVVDAFDCRGFDTWLPLRLVGGIRKGHPDPSDIAAARAFAENLQARTTGAP</sequence>
<dbReference type="InterPro" id="IPR026816">
    <property type="entry name" value="Flavodoxin_dom"/>
</dbReference>
<dbReference type="AlphaFoldDB" id="A0A2N3VLG4"/>
<dbReference type="Pfam" id="PF12724">
    <property type="entry name" value="Flavodoxin_5"/>
    <property type="match status" value="1"/>
</dbReference>
<evidence type="ECO:0000313" key="3">
    <source>
        <dbReference type="Proteomes" id="UP000233766"/>
    </source>
</evidence>
<dbReference type="GO" id="GO:0006783">
    <property type="term" value="P:heme biosynthetic process"/>
    <property type="evidence" value="ECO:0007669"/>
    <property type="project" value="TreeGrafter"/>
</dbReference>
<evidence type="ECO:0000313" key="2">
    <source>
        <dbReference type="EMBL" id="PKV82452.1"/>
    </source>
</evidence>
<organism evidence="2 3">
    <name type="scientific">Nocardia fluminea</name>
    <dbReference type="NCBI Taxonomy" id="134984"/>
    <lineage>
        <taxon>Bacteria</taxon>
        <taxon>Bacillati</taxon>
        <taxon>Actinomycetota</taxon>
        <taxon>Actinomycetes</taxon>
        <taxon>Mycobacteriales</taxon>
        <taxon>Nocardiaceae</taxon>
        <taxon>Nocardia</taxon>
    </lineage>
</organism>
<gene>
    <name evidence="2" type="ORF">ATK86_6941</name>
</gene>
<dbReference type="PANTHER" id="PTHR38030:SF2">
    <property type="entry name" value="PROTOPORPHYRINOGEN IX DEHYDROGENASE [QUINONE]"/>
    <property type="match status" value="1"/>
</dbReference>
<accession>A0A2N3VLG4</accession>
<reference evidence="2 3" key="1">
    <citation type="submission" date="2017-12" db="EMBL/GenBank/DDBJ databases">
        <title>Sequencing the genomes of 1000 Actinobacteria strains.</title>
        <authorList>
            <person name="Klenk H.-P."/>
        </authorList>
    </citation>
    <scope>NUCLEOTIDE SEQUENCE [LARGE SCALE GENOMIC DNA]</scope>
    <source>
        <strain evidence="2 3">DSM 44489</strain>
    </source>
</reference>
<dbReference type="OrthoDB" id="4564047at2"/>
<dbReference type="RefSeq" id="WP_101468009.1">
    <property type="nucleotide sequence ID" value="NZ_PJMW01000002.1"/>
</dbReference>
<dbReference type="PANTHER" id="PTHR38030">
    <property type="entry name" value="PROTOPORPHYRINOGEN IX DEHYDROGENASE [MENAQUINONE]"/>
    <property type="match status" value="1"/>
</dbReference>
<dbReference type="EMBL" id="PJMW01000002">
    <property type="protein sequence ID" value="PKV82452.1"/>
    <property type="molecule type" value="Genomic_DNA"/>
</dbReference>
<dbReference type="GO" id="GO:0010181">
    <property type="term" value="F:FMN binding"/>
    <property type="evidence" value="ECO:0007669"/>
    <property type="project" value="InterPro"/>
</dbReference>
<dbReference type="InterPro" id="IPR029039">
    <property type="entry name" value="Flavoprotein-like_sf"/>
</dbReference>
<dbReference type="InterPro" id="IPR052200">
    <property type="entry name" value="Protoporphyrinogen_IX_DH"/>
</dbReference>
<dbReference type="PROSITE" id="PS50902">
    <property type="entry name" value="FLAVODOXIN_LIKE"/>
    <property type="match status" value="1"/>
</dbReference>
<proteinExistence type="predicted"/>
<keyword evidence="3" id="KW-1185">Reference proteome</keyword>
<evidence type="ECO:0000259" key="1">
    <source>
        <dbReference type="PROSITE" id="PS50902"/>
    </source>
</evidence>
<dbReference type="SUPFAM" id="SSF52218">
    <property type="entry name" value="Flavoproteins"/>
    <property type="match status" value="1"/>
</dbReference>
<dbReference type="Gene3D" id="3.40.50.360">
    <property type="match status" value="1"/>
</dbReference>
<comment type="caution">
    <text evidence="2">The sequence shown here is derived from an EMBL/GenBank/DDBJ whole genome shotgun (WGS) entry which is preliminary data.</text>
</comment>
<name>A0A2N3VLG4_9NOCA</name>